<gene>
    <name evidence="2" type="ORF">BDD16_000042</name>
</gene>
<dbReference type="Gene3D" id="3.30.2010.10">
    <property type="entry name" value="Metalloproteases ('zincins'), catalytic domain"/>
    <property type="match status" value="1"/>
</dbReference>
<name>A0A7Y9QTL9_9BURK</name>
<evidence type="ECO:0000259" key="1">
    <source>
        <dbReference type="Pfam" id="PF01863"/>
    </source>
</evidence>
<dbReference type="InterPro" id="IPR002725">
    <property type="entry name" value="YgjP-like_metallopeptidase"/>
</dbReference>
<reference evidence="2 3" key="1">
    <citation type="submission" date="2020-07" db="EMBL/GenBank/DDBJ databases">
        <title>Genomic Encyclopedia of Archaeal and Bacterial Type Strains, Phase II (KMG-II): from individual species to whole genera.</title>
        <authorList>
            <person name="Goeker M."/>
        </authorList>
    </citation>
    <scope>NUCLEOTIDE SEQUENCE [LARGE SCALE GENOMIC DNA]</scope>
    <source>
        <strain evidence="2 3">DSM 21226</strain>
    </source>
</reference>
<accession>A0A7Y9QTL9</accession>
<evidence type="ECO:0000313" key="2">
    <source>
        <dbReference type="EMBL" id="NYG31056.1"/>
    </source>
</evidence>
<sequence>MSASATTTLKYLRGYPAELQAQVLELVAEDKLGALLARRHPEPHEVRTDRALYDYTQELRSRYLRSAEPVTKVLYDQKLKVIQHALGTHTTISRVQGGKLKAKREIRIASLFREAPAAFLKMIVVHELAHLKEREHDKAFYALCCHMAPDYHQLEFDLRLYLTHLDQRAGPRSSSSQGAVAAADTAEAAGSASGALAAAGTASMPIRAT</sequence>
<dbReference type="Proteomes" id="UP000518288">
    <property type="component" value="Unassembled WGS sequence"/>
</dbReference>
<dbReference type="PANTHER" id="PTHR30399">
    <property type="entry name" value="UNCHARACTERIZED PROTEIN YGJP"/>
    <property type="match status" value="1"/>
</dbReference>
<comment type="caution">
    <text evidence="2">The sequence shown here is derived from an EMBL/GenBank/DDBJ whole genome shotgun (WGS) entry which is preliminary data.</text>
</comment>
<dbReference type="AlphaFoldDB" id="A0A7Y9QTL9"/>
<proteinExistence type="predicted"/>
<protein>
    <recommendedName>
        <fullName evidence="1">YgjP-like metallopeptidase domain-containing protein</fullName>
    </recommendedName>
</protein>
<dbReference type="RefSeq" id="WP_179631964.1">
    <property type="nucleotide sequence ID" value="NZ_CAXYYM010000059.1"/>
</dbReference>
<feature type="domain" description="YgjP-like metallopeptidase" evidence="1">
    <location>
        <begin position="98"/>
        <end position="158"/>
    </location>
</feature>
<keyword evidence="3" id="KW-1185">Reference proteome</keyword>
<dbReference type="Pfam" id="PF01863">
    <property type="entry name" value="YgjP-like"/>
    <property type="match status" value="1"/>
</dbReference>
<dbReference type="EMBL" id="JACCFH010000001">
    <property type="protein sequence ID" value="NYG31056.1"/>
    <property type="molecule type" value="Genomic_DNA"/>
</dbReference>
<dbReference type="InterPro" id="IPR053136">
    <property type="entry name" value="UTP_pyrophosphatase-like"/>
</dbReference>
<dbReference type="PANTHER" id="PTHR30399:SF1">
    <property type="entry name" value="UTP PYROPHOSPHATASE"/>
    <property type="match status" value="1"/>
</dbReference>
<evidence type="ECO:0000313" key="3">
    <source>
        <dbReference type="Proteomes" id="UP000518288"/>
    </source>
</evidence>
<organism evidence="2 3">
    <name type="scientific">Sphaerotilus montanus</name>
    <dbReference type="NCBI Taxonomy" id="522889"/>
    <lineage>
        <taxon>Bacteria</taxon>
        <taxon>Pseudomonadati</taxon>
        <taxon>Pseudomonadota</taxon>
        <taxon>Betaproteobacteria</taxon>
        <taxon>Burkholderiales</taxon>
        <taxon>Sphaerotilaceae</taxon>
        <taxon>Sphaerotilus</taxon>
    </lineage>
</organism>